<feature type="signal peptide" evidence="8">
    <location>
        <begin position="1"/>
        <end position="27"/>
    </location>
</feature>
<evidence type="ECO:0000256" key="8">
    <source>
        <dbReference type="SAM" id="SignalP"/>
    </source>
</evidence>
<evidence type="ECO:0000256" key="6">
    <source>
        <dbReference type="PIRSR" id="PIRSR606710-2"/>
    </source>
</evidence>
<dbReference type="RefSeq" id="WP_243727736.1">
    <property type="nucleotide sequence ID" value="NZ_SNWX01000009.1"/>
</dbReference>
<dbReference type="EMBL" id="SNWX01000009">
    <property type="protein sequence ID" value="TDO91282.1"/>
    <property type="molecule type" value="Genomic_DNA"/>
</dbReference>
<evidence type="ECO:0000256" key="1">
    <source>
        <dbReference type="ARBA" id="ARBA00004834"/>
    </source>
</evidence>
<sequence>MKKFNFKSMLLLISLILLLTVNITAGAENNEVKAKITVELDPESVSVHDPMIIEENGTYYLFGSHLAAAKSDDLIKWKQISEDWDASNPIIPHPESELKKALKWPEPDAESTWAKSPVKIKAKDSNRYHLYFSTAHWESERSTISLAVSDKIEGPYKFDRILIRKYEEGQYSHEAGRNFSHLKDPGVIDPHVFYDKNDNLWLLYGSYAGGFHMLEMDEKTGYPENYNPETNYLEEGSGYGKEIAGGNHSPIEGGYILYNPETNYYYLYLSFGTLAADGGYNIRVARSRNVDGPYLDPMGNDMREYDSGDWADAVNYGAKLIGNFIFEKSELGYLSPGHNSAYYDQETGKSYVIFHTRYPGQGEYHQVRVHQTIFNQKGWPVITPHSYNGENISDYSREDIIGSYQFVNHGRDIQNGYRNINYSQEIKLNSDGSISGEIKGSWKLVDKYYAEITIEGEKYYGSFIRQYDRGLEKKVMTFSALSDRGITIWGSQY</sequence>
<evidence type="ECO:0000259" key="9">
    <source>
        <dbReference type="Pfam" id="PF16369"/>
    </source>
</evidence>
<comment type="caution">
    <text evidence="10">The sequence shown here is derived from an EMBL/GenBank/DDBJ whole genome shotgun (WGS) entry which is preliminary data.</text>
</comment>
<dbReference type="PANTHER" id="PTHR43301:SF3">
    <property type="entry name" value="ARABINAN ENDO-1,5-ALPHA-L-ARABINOSIDASE A-RELATED"/>
    <property type="match status" value="1"/>
</dbReference>
<dbReference type="Gene3D" id="2.115.10.20">
    <property type="entry name" value="Glycosyl hydrolase domain, family 43"/>
    <property type="match status" value="1"/>
</dbReference>
<proteinExistence type="inferred from homology"/>
<feature type="chain" id="PRO_5020589241" evidence="8">
    <location>
        <begin position="28"/>
        <end position="493"/>
    </location>
</feature>
<dbReference type="SUPFAM" id="SSF75005">
    <property type="entry name" value="Arabinanase/levansucrase/invertase"/>
    <property type="match status" value="1"/>
</dbReference>
<organism evidence="10 11">
    <name type="scientific">Halanaerobium saccharolyticum</name>
    <dbReference type="NCBI Taxonomy" id="43595"/>
    <lineage>
        <taxon>Bacteria</taxon>
        <taxon>Bacillati</taxon>
        <taxon>Bacillota</taxon>
        <taxon>Clostridia</taxon>
        <taxon>Halanaerobiales</taxon>
        <taxon>Halanaerobiaceae</taxon>
        <taxon>Halanaerobium</taxon>
    </lineage>
</organism>
<dbReference type="InterPro" id="IPR023296">
    <property type="entry name" value="Glyco_hydro_beta-prop_sf"/>
</dbReference>
<evidence type="ECO:0000313" key="10">
    <source>
        <dbReference type="EMBL" id="TDO91282.1"/>
    </source>
</evidence>
<dbReference type="Gene3D" id="2.40.128.10">
    <property type="match status" value="1"/>
</dbReference>
<evidence type="ECO:0000313" key="11">
    <source>
        <dbReference type="Proteomes" id="UP000295064"/>
    </source>
</evidence>
<dbReference type="PANTHER" id="PTHR43301">
    <property type="entry name" value="ARABINAN ENDO-1,5-ALPHA-L-ARABINOSIDASE"/>
    <property type="match status" value="1"/>
</dbReference>
<comment type="pathway">
    <text evidence="1">Glycan metabolism; L-arabinan degradation.</text>
</comment>
<evidence type="ECO:0000256" key="2">
    <source>
        <dbReference type="ARBA" id="ARBA00009865"/>
    </source>
</evidence>
<feature type="domain" description="Extracellular endo-alpha-(1-&gt;5)-L-arabinanase C-terminal" evidence="9">
    <location>
        <begin position="384"/>
        <end position="490"/>
    </location>
</feature>
<dbReference type="GO" id="GO:0004553">
    <property type="term" value="F:hydrolase activity, hydrolyzing O-glycosyl compounds"/>
    <property type="evidence" value="ECO:0007669"/>
    <property type="project" value="InterPro"/>
</dbReference>
<name>A0A4R6LRR8_9FIRM</name>
<dbReference type="Proteomes" id="UP000295064">
    <property type="component" value="Unassembled WGS sequence"/>
</dbReference>
<dbReference type="AlphaFoldDB" id="A0A4R6LRR8"/>
<dbReference type="Pfam" id="PF16369">
    <property type="entry name" value="GH43_C"/>
    <property type="match status" value="1"/>
</dbReference>
<keyword evidence="8" id="KW-0732">Signal</keyword>
<comment type="similarity">
    <text evidence="2 7">Belongs to the glycosyl hydrolase 43 family.</text>
</comment>
<evidence type="ECO:0000256" key="7">
    <source>
        <dbReference type="RuleBase" id="RU361187"/>
    </source>
</evidence>
<feature type="site" description="Important for catalytic activity, responsible for pKa modulation of the active site Glu and correct orientation of both the proton donor and substrate" evidence="6">
    <location>
        <position position="189"/>
    </location>
</feature>
<gene>
    <name evidence="10" type="ORF">DFR79_10930</name>
</gene>
<dbReference type="InterPro" id="IPR006710">
    <property type="entry name" value="Glyco_hydro_43"/>
</dbReference>
<dbReference type="InterPro" id="IPR050727">
    <property type="entry name" value="GH43_arabinanases"/>
</dbReference>
<evidence type="ECO:0000256" key="5">
    <source>
        <dbReference type="PIRSR" id="PIRSR606710-1"/>
    </source>
</evidence>
<dbReference type="GO" id="GO:0005975">
    <property type="term" value="P:carbohydrate metabolic process"/>
    <property type="evidence" value="ECO:0007669"/>
    <property type="project" value="InterPro"/>
</dbReference>
<keyword evidence="4 7" id="KW-0326">Glycosidase</keyword>
<keyword evidence="3 7" id="KW-0378">Hydrolase</keyword>
<feature type="active site" description="Proton donor" evidence="5">
    <location>
        <position position="252"/>
    </location>
</feature>
<evidence type="ECO:0000256" key="3">
    <source>
        <dbReference type="ARBA" id="ARBA00022801"/>
    </source>
</evidence>
<evidence type="ECO:0000256" key="4">
    <source>
        <dbReference type="ARBA" id="ARBA00023295"/>
    </source>
</evidence>
<reference evidence="10 11" key="1">
    <citation type="submission" date="2019-03" db="EMBL/GenBank/DDBJ databases">
        <title>Subsurface microbial communities from deep shales in Ohio and West Virginia, USA.</title>
        <authorList>
            <person name="Wrighton K."/>
        </authorList>
    </citation>
    <scope>NUCLEOTIDE SEQUENCE [LARGE SCALE GENOMIC DNA]</scope>
    <source>
        <strain evidence="10 11">MA284_T2</strain>
    </source>
</reference>
<protein>
    <submittedName>
        <fullName evidence="10">Arabinanase</fullName>
    </submittedName>
</protein>
<dbReference type="Pfam" id="PF04616">
    <property type="entry name" value="Glyco_hydro_43"/>
    <property type="match status" value="1"/>
</dbReference>
<dbReference type="InterPro" id="IPR032291">
    <property type="entry name" value="Abn2_C"/>
</dbReference>
<accession>A0A4R6LRR8</accession>
<feature type="active site" description="Proton acceptor" evidence="5">
    <location>
        <position position="49"/>
    </location>
</feature>